<dbReference type="STRING" id="380703.AHA_2051"/>
<name>A0KJY1_AERHH</name>
<evidence type="ECO:0000313" key="1">
    <source>
        <dbReference type="EMBL" id="ABK38552.1"/>
    </source>
</evidence>
<dbReference type="EMBL" id="CP000462">
    <property type="protein sequence ID" value="ABK38552.1"/>
    <property type="molecule type" value="Genomic_DNA"/>
</dbReference>
<dbReference type="PATRIC" id="fig|380703.7.peg.2064"/>
<keyword evidence="2" id="KW-1185">Reference proteome</keyword>
<proteinExistence type="predicted"/>
<gene>
    <name evidence="1" type="ordered locus">AHA_2051</name>
</gene>
<dbReference type="Proteomes" id="UP000000756">
    <property type="component" value="Chromosome"/>
</dbReference>
<dbReference type="EnsemblBacteria" id="ABK38552">
    <property type="protein sequence ID" value="ABK38552"/>
    <property type="gene ID" value="AHA_2051"/>
</dbReference>
<accession>A0KJY1</accession>
<organism evidence="1 2">
    <name type="scientific">Aeromonas hydrophila subsp. hydrophila (strain ATCC 7966 / DSM 30187 / BCRC 13018 / CCUG 14551 / JCM 1027 / KCTC 2358 / NCIMB 9240 / NCTC 8049)</name>
    <dbReference type="NCBI Taxonomy" id="380703"/>
    <lineage>
        <taxon>Bacteria</taxon>
        <taxon>Pseudomonadati</taxon>
        <taxon>Pseudomonadota</taxon>
        <taxon>Gammaproteobacteria</taxon>
        <taxon>Aeromonadales</taxon>
        <taxon>Aeromonadaceae</taxon>
        <taxon>Aeromonas</taxon>
    </lineage>
</organism>
<reference evidence="1 2" key="1">
    <citation type="journal article" date="2006" name="J. Bacteriol.">
        <title>Genome sequence of Aeromonas hydrophila ATCC 7966T: jack of all trades.</title>
        <authorList>
            <person name="Seshadri R."/>
            <person name="Joseph S.W."/>
            <person name="Chopra A.K."/>
            <person name="Sha J."/>
            <person name="Shaw J."/>
            <person name="Graf J."/>
            <person name="Haft D."/>
            <person name="Wu M."/>
            <person name="Ren Q."/>
            <person name="Rosovitz M.J."/>
            <person name="Madupu R."/>
            <person name="Tallon L."/>
            <person name="Kim M."/>
            <person name="Jin S."/>
            <person name="Vuong H."/>
            <person name="Stine O.C."/>
            <person name="Ali A."/>
            <person name="Horneman A.J."/>
            <person name="Heidelberg J.F."/>
        </authorList>
    </citation>
    <scope>NUCLEOTIDE SEQUENCE [LARGE SCALE GENOMIC DNA]</scope>
    <source>
        <strain evidence="2">ATCC 7966 / DSM 30187 / BCRC 13018 / CCUG 14551 / JCM 1027 / KCTC 2358 / NCIMB 9240 / NCTC 8049</strain>
    </source>
</reference>
<dbReference type="HOGENOM" id="CLU_2091597_0_0_6"/>
<dbReference type="AlphaFoldDB" id="A0KJY1"/>
<sequence length="116" mass="12189">MPSLFGQCRDCWRTDLLWLPGGGLVAQPARLNASSSGISLCLGELFLCMVSYLVDFSLPALFLFPGFLLGLGPGSSEPGSLFIPPRLPGLALSLLPISMTGPVESHSTTGQSGDHQ</sequence>
<dbReference type="KEGG" id="aha:AHA_2051"/>
<protein>
    <submittedName>
        <fullName evidence="1">Uncharacterized protein</fullName>
    </submittedName>
</protein>
<evidence type="ECO:0000313" key="2">
    <source>
        <dbReference type="Proteomes" id="UP000000756"/>
    </source>
</evidence>